<dbReference type="Gene3D" id="3.40.30.10">
    <property type="entry name" value="Glutaredoxin"/>
    <property type="match status" value="1"/>
</dbReference>
<sequence length="219" mass="23695">MFQPSRRTIIQGLAGALVAGGSAQALAAAITAPHNRVPSELVNEIALLPIRIAVGSAQPDITIVEFFDYNCPWCRQSCRDAAALLKSEQDLAYVLVNYPILSEQSVEAARIALAFAEMRPAADYFELHQRIFALKGRIDAQRTFDIAATFPLDKHELLKRADSEAVTNAMGQAVTLGSDLGFNATPSYTVMTEAFHGFVPLADKRAVIANLRACDAVTC</sequence>
<dbReference type="InterPro" id="IPR036249">
    <property type="entry name" value="Thioredoxin-like_sf"/>
</dbReference>
<keyword evidence="1" id="KW-0732">Signal</keyword>
<reference evidence="3 4" key="1">
    <citation type="submission" date="2020-08" db="EMBL/GenBank/DDBJ databases">
        <title>Genomic Encyclopedia of Type Strains, Phase IV (KMG-IV): sequencing the most valuable type-strain genomes for metagenomic binning, comparative biology and taxonomic classification.</title>
        <authorList>
            <person name="Goeker M."/>
        </authorList>
    </citation>
    <scope>NUCLEOTIDE SEQUENCE [LARGE SCALE GENOMIC DNA]</scope>
    <source>
        <strain evidence="3 4">DSM 103737</strain>
    </source>
</reference>
<dbReference type="PROSITE" id="PS51318">
    <property type="entry name" value="TAT"/>
    <property type="match status" value="1"/>
</dbReference>
<dbReference type="RefSeq" id="WP_019402448.1">
    <property type="nucleotide sequence ID" value="NZ_JACIEN010000002.1"/>
</dbReference>
<proteinExistence type="predicted"/>
<dbReference type="Pfam" id="PF13462">
    <property type="entry name" value="Thioredoxin_4"/>
    <property type="match status" value="1"/>
</dbReference>
<dbReference type="AlphaFoldDB" id="A0A840C0G5"/>
<dbReference type="Proteomes" id="UP000577362">
    <property type="component" value="Unassembled WGS sequence"/>
</dbReference>
<name>A0A840C0G5_9HYPH</name>
<evidence type="ECO:0000313" key="3">
    <source>
        <dbReference type="EMBL" id="MBB4017019.1"/>
    </source>
</evidence>
<organism evidence="3 4">
    <name type="scientific">Chelatococcus caeni</name>
    <dbReference type="NCBI Taxonomy" id="1348468"/>
    <lineage>
        <taxon>Bacteria</taxon>
        <taxon>Pseudomonadati</taxon>
        <taxon>Pseudomonadota</taxon>
        <taxon>Alphaproteobacteria</taxon>
        <taxon>Hyphomicrobiales</taxon>
        <taxon>Chelatococcaceae</taxon>
        <taxon>Chelatococcus</taxon>
    </lineage>
</organism>
<accession>A0A840C0G5</accession>
<dbReference type="InterPro" id="IPR012336">
    <property type="entry name" value="Thioredoxin-like_fold"/>
</dbReference>
<feature type="chain" id="PRO_5032546363" evidence="1">
    <location>
        <begin position="28"/>
        <end position="219"/>
    </location>
</feature>
<dbReference type="SUPFAM" id="SSF52833">
    <property type="entry name" value="Thioredoxin-like"/>
    <property type="match status" value="1"/>
</dbReference>
<evidence type="ECO:0000259" key="2">
    <source>
        <dbReference type="Pfam" id="PF13462"/>
    </source>
</evidence>
<gene>
    <name evidence="3" type="ORF">GGR16_002048</name>
</gene>
<evidence type="ECO:0000256" key="1">
    <source>
        <dbReference type="SAM" id="SignalP"/>
    </source>
</evidence>
<keyword evidence="4" id="KW-1185">Reference proteome</keyword>
<evidence type="ECO:0000313" key="4">
    <source>
        <dbReference type="Proteomes" id="UP000577362"/>
    </source>
</evidence>
<feature type="signal peptide" evidence="1">
    <location>
        <begin position="1"/>
        <end position="27"/>
    </location>
</feature>
<dbReference type="InterPro" id="IPR006311">
    <property type="entry name" value="TAT_signal"/>
</dbReference>
<keyword evidence="3" id="KW-0413">Isomerase</keyword>
<feature type="domain" description="Thioredoxin-like fold" evidence="2">
    <location>
        <begin position="52"/>
        <end position="197"/>
    </location>
</feature>
<dbReference type="GO" id="GO:0016853">
    <property type="term" value="F:isomerase activity"/>
    <property type="evidence" value="ECO:0007669"/>
    <property type="project" value="UniProtKB-KW"/>
</dbReference>
<protein>
    <submittedName>
        <fullName evidence="3">Protein-disulfide isomerase</fullName>
    </submittedName>
</protein>
<comment type="caution">
    <text evidence="3">The sequence shown here is derived from an EMBL/GenBank/DDBJ whole genome shotgun (WGS) entry which is preliminary data.</text>
</comment>
<dbReference type="EMBL" id="JACIEN010000002">
    <property type="protein sequence ID" value="MBB4017019.1"/>
    <property type="molecule type" value="Genomic_DNA"/>
</dbReference>